<proteinExistence type="predicted"/>
<dbReference type="STRING" id="441119.SAMN04488047_101550"/>
<dbReference type="EMBL" id="FOXA01000001">
    <property type="protein sequence ID" value="SFO94213.1"/>
    <property type="molecule type" value="Genomic_DNA"/>
</dbReference>
<evidence type="ECO:0000256" key="1">
    <source>
        <dbReference type="SAM" id="SignalP"/>
    </source>
</evidence>
<keyword evidence="3" id="KW-1185">Reference proteome</keyword>
<feature type="chain" id="PRO_5011665031" evidence="1">
    <location>
        <begin position="18"/>
        <end position="204"/>
    </location>
</feature>
<gene>
    <name evidence="2" type="ORF">SAMN04488047_101550</name>
</gene>
<dbReference type="AlphaFoldDB" id="A0A1I5LAJ0"/>
<protein>
    <submittedName>
        <fullName evidence="2">SH3 domain-containing protein</fullName>
    </submittedName>
</protein>
<reference evidence="2 3" key="1">
    <citation type="submission" date="2016-10" db="EMBL/GenBank/DDBJ databases">
        <authorList>
            <person name="de Groot N.N."/>
        </authorList>
    </citation>
    <scope>NUCLEOTIDE SEQUENCE [LARGE SCALE GENOMIC DNA]</scope>
    <source>
        <strain evidence="2 3">DSM 19547</strain>
    </source>
</reference>
<dbReference type="OrthoDB" id="5489750at2"/>
<sequence length="204" mass="21629">MKRLACLLVLLALPAAAQDLRHPALYDVAGVEADDVLNLRAGPTVDQPVIGTLAPDAEDVEVVRINESGTWGLVARPEGRGWASLAFLQRQPAFEEGTLPRPLYCSGTEPFWSLSLLPDGQATLSEPGSPDVPLTETWSGKPEGRLGTTFGITLSAPDGRATAIVEREMCSDGMSDRPYGFAVEVLLQGGTAPRLLSGCCSLAR</sequence>
<organism evidence="2 3">
    <name type="scientific">Tranquillimonas alkanivorans</name>
    <dbReference type="NCBI Taxonomy" id="441119"/>
    <lineage>
        <taxon>Bacteria</taxon>
        <taxon>Pseudomonadati</taxon>
        <taxon>Pseudomonadota</taxon>
        <taxon>Alphaproteobacteria</taxon>
        <taxon>Rhodobacterales</taxon>
        <taxon>Roseobacteraceae</taxon>
        <taxon>Tranquillimonas</taxon>
    </lineage>
</organism>
<dbReference type="RefSeq" id="WP_093417304.1">
    <property type="nucleotide sequence ID" value="NZ_FOXA01000001.1"/>
</dbReference>
<evidence type="ECO:0000313" key="2">
    <source>
        <dbReference type="EMBL" id="SFO94213.1"/>
    </source>
</evidence>
<name>A0A1I5LAJ0_9RHOB</name>
<dbReference type="Gene3D" id="2.30.30.40">
    <property type="entry name" value="SH3 Domains"/>
    <property type="match status" value="1"/>
</dbReference>
<feature type="signal peptide" evidence="1">
    <location>
        <begin position="1"/>
        <end position="17"/>
    </location>
</feature>
<dbReference type="Proteomes" id="UP000199356">
    <property type="component" value="Unassembled WGS sequence"/>
</dbReference>
<evidence type="ECO:0000313" key="3">
    <source>
        <dbReference type="Proteomes" id="UP000199356"/>
    </source>
</evidence>
<keyword evidence="1" id="KW-0732">Signal</keyword>
<accession>A0A1I5LAJ0</accession>